<comment type="catalytic activity">
    <reaction evidence="5">
        <text>N(tele)-phospho-L-histidyl/L-threonyl-[pyruvate, phosphate dikinase] + ADP = N(tele)-phospho-L-histidyl/O-phospho-L-threonyl-[pyruvate, phosphate dikinase] + AMP + H(+)</text>
        <dbReference type="Rhea" id="RHEA:43692"/>
        <dbReference type="Rhea" id="RHEA-COMP:10650"/>
        <dbReference type="Rhea" id="RHEA-COMP:10651"/>
        <dbReference type="ChEBI" id="CHEBI:15378"/>
        <dbReference type="ChEBI" id="CHEBI:30013"/>
        <dbReference type="ChEBI" id="CHEBI:61977"/>
        <dbReference type="ChEBI" id="CHEBI:83586"/>
        <dbReference type="ChEBI" id="CHEBI:456215"/>
        <dbReference type="ChEBI" id="CHEBI:456216"/>
        <dbReference type="EC" id="2.7.11.32"/>
    </reaction>
</comment>
<dbReference type="GO" id="GO:0016776">
    <property type="term" value="F:phosphotransferase activity, phosphate group as acceptor"/>
    <property type="evidence" value="ECO:0007669"/>
    <property type="project" value="UniProtKB-UniRule"/>
</dbReference>
<name>A0A1T4MWS5_9FIRM</name>
<dbReference type="Pfam" id="PF03618">
    <property type="entry name" value="Kinase-PPPase"/>
    <property type="match status" value="1"/>
</dbReference>
<organism evidence="6 7">
    <name type="scientific">Selenihalanaerobacter shriftii</name>
    <dbReference type="NCBI Taxonomy" id="142842"/>
    <lineage>
        <taxon>Bacteria</taxon>
        <taxon>Bacillati</taxon>
        <taxon>Bacillota</taxon>
        <taxon>Clostridia</taxon>
        <taxon>Halanaerobiales</taxon>
        <taxon>Halobacteroidaceae</taxon>
        <taxon>Selenihalanaerobacter</taxon>
    </lineage>
</organism>
<dbReference type="STRING" id="142842.SAMN02745118_01624"/>
<evidence type="ECO:0000313" key="6">
    <source>
        <dbReference type="EMBL" id="SJZ71540.1"/>
    </source>
</evidence>
<evidence type="ECO:0000313" key="7">
    <source>
        <dbReference type="Proteomes" id="UP000190625"/>
    </source>
</evidence>
<keyword evidence="1 5" id="KW-0723">Serine/threonine-protein kinase</keyword>
<dbReference type="OrthoDB" id="9782201at2"/>
<dbReference type="NCBIfam" id="NF003742">
    <property type="entry name" value="PRK05339.1"/>
    <property type="match status" value="1"/>
</dbReference>
<keyword evidence="2 5" id="KW-0808">Transferase</keyword>
<dbReference type="RefSeq" id="WP_078810090.1">
    <property type="nucleotide sequence ID" value="NZ_FUWM01000012.1"/>
</dbReference>
<evidence type="ECO:0000256" key="3">
    <source>
        <dbReference type="ARBA" id="ARBA00022741"/>
    </source>
</evidence>
<dbReference type="EMBL" id="FUWM01000012">
    <property type="protein sequence ID" value="SJZ71540.1"/>
    <property type="molecule type" value="Genomic_DNA"/>
</dbReference>
<dbReference type="EC" id="2.7.11.32" evidence="5"/>
<dbReference type="GO" id="GO:0043531">
    <property type="term" value="F:ADP binding"/>
    <property type="evidence" value="ECO:0007669"/>
    <property type="project" value="UniProtKB-UniRule"/>
</dbReference>
<comment type="catalytic activity">
    <reaction evidence="5">
        <text>N(tele)-phospho-L-histidyl/O-phospho-L-threonyl-[pyruvate, phosphate dikinase] + phosphate + H(+) = N(tele)-phospho-L-histidyl/L-threonyl-[pyruvate, phosphate dikinase] + diphosphate</text>
        <dbReference type="Rhea" id="RHEA:43696"/>
        <dbReference type="Rhea" id="RHEA-COMP:10650"/>
        <dbReference type="Rhea" id="RHEA-COMP:10651"/>
        <dbReference type="ChEBI" id="CHEBI:15378"/>
        <dbReference type="ChEBI" id="CHEBI:30013"/>
        <dbReference type="ChEBI" id="CHEBI:33019"/>
        <dbReference type="ChEBI" id="CHEBI:43474"/>
        <dbReference type="ChEBI" id="CHEBI:61977"/>
        <dbReference type="ChEBI" id="CHEBI:83586"/>
        <dbReference type="EC" id="2.7.4.27"/>
    </reaction>
</comment>
<dbReference type="PANTHER" id="PTHR31756">
    <property type="entry name" value="PYRUVATE, PHOSPHATE DIKINASE REGULATORY PROTEIN 1, CHLOROPLASTIC"/>
    <property type="match status" value="1"/>
</dbReference>
<keyword evidence="3 5" id="KW-0547">Nucleotide-binding</keyword>
<dbReference type="InterPro" id="IPR026565">
    <property type="entry name" value="PPDK_reg"/>
</dbReference>
<dbReference type="HAMAP" id="MF_00921">
    <property type="entry name" value="PDRP"/>
    <property type="match status" value="1"/>
</dbReference>
<dbReference type="InterPro" id="IPR005177">
    <property type="entry name" value="Kinase-pyrophosphorylase"/>
</dbReference>
<dbReference type="AlphaFoldDB" id="A0A1T4MWS5"/>
<dbReference type="Proteomes" id="UP000190625">
    <property type="component" value="Unassembled WGS sequence"/>
</dbReference>
<comment type="similarity">
    <text evidence="5">Belongs to the pyruvate, phosphate/water dikinase regulatory protein family. PDRP subfamily.</text>
</comment>
<dbReference type="GO" id="GO:0004674">
    <property type="term" value="F:protein serine/threonine kinase activity"/>
    <property type="evidence" value="ECO:0007669"/>
    <property type="project" value="UniProtKB-UniRule"/>
</dbReference>
<gene>
    <name evidence="6" type="ORF">SAMN02745118_01624</name>
</gene>
<dbReference type="PANTHER" id="PTHR31756:SF3">
    <property type="entry name" value="PYRUVATE, PHOSPHATE DIKINASE REGULATORY PROTEIN 1, CHLOROPLASTIC"/>
    <property type="match status" value="1"/>
</dbReference>
<feature type="binding site" evidence="5">
    <location>
        <begin position="149"/>
        <end position="156"/>
    </location>
    <ligand>
        <name>ADP</name>
        <dbReference type="ChEBI" id="CHEBI:456216"/>
    </ligand>
</feature>
<accession>A0A1T4MWS5</accession>
<comment type="function">
    <text evidence="5">Bifunctional serine/threonine kinase and phosphorylase involved in the regulation of the pyruvate, phosphate dikinase (PPDK) by catalyzing its phosphorylation/dephosphorylation.</text>
</comment>
<proteinExistence type="inferred from homology"/>
<evidence type="ECO:0000256" key="4">
    <source>
        <dbReference type="ARBA" id="ARBA00022777"/>
    </source>
</evidence>
<dbReference type="EC" id="2.7.4.27" evidence="5"/>
<dbReference type="GO" id="GO:0005524">
    <property type="term" value="F:ATP binding"/>
    <property type="evidence" value="ECO:0007669"/>
    <property type="project" value="InterPro"/>
</dbReference>
<keyword evidence="7" id="KW-1185">Reference proteome</keyword>
<evidence type="ECO:0000256" key="5">
    <source>
        <dbReference type="HAMAP-Rule" id="MF_00921"/>
    </source>
</evidence>
<sequence length="266" mass="29938">MSKPMVFIVSDSIGETARQVVQAAITQFNGSGVKIKRFSYMTDFDDITGVINEAKKRKSLIAFTLINPGIRERLKKAADKAEIEYVDIMGPMMDSLKKVLDIEPKLQPGLVRQLDEEYFKRVDAIEFTVKYDDRNDIAGIKKADIVLVGISRTSKTPMSIYLSYRGYKVANIPLVPEIDPPDIIFDNPDNKMIGLTISPEALNEIRQERLKALGLNLESDYASLKRINKELSYANKIIRNIGCPIIDVTNKSVEESANHVLKLIED</sequence>
<keyword evidence="4 5" id="KW-0418">Kinase</keyword>
<reference evidence="7" key="1">
    <citation type="submission" date="2017-02" db="EMBL/GenBank/DDBJ databases">
        <authorList>
            <person name="Varghese N."/>
            <person name="Submissions S."/>
        </authorList>
    </citation>
    <scope>NUCLEOTIDE SEQUENCE [LARGE SCALE GENOMIC DNA]</scope>
    <source>
        <strain evidence="7">ATCC BAA-73</strain>
    </source>
</reference>
<protein>
    <recommendedName>
        <fullName evidence="5">Putative pyruvate, phosphate dikinase regulatory protein</fullName>
        <shortName evidence="5">PPDK regulatory protein</shortName>
        <ecNumber evidence="5">2.7.11.32</ecNumber>
        <ecNumber evidence="5">2.7.4.27</ecNumber>
    </recommendedName>
</protein>
<evidence type="ECO:0000256" key="2">
    <source>
        <dbReference type="ARBA" id="ARBA00022679"/>
    </source>
</evidence>
<evidence type="ECO:0000256" key="1">
    <source>
        <dbReference type="ARBA" id="ARBA00022527"/>
    </source>
</evidence>